<dbReference type="GO" id="GO:0065002">
    <property type="term" value="P:intracellular protein transmembrane transport"/>
    <property type="evidence" value="ECO:0007669"/>
    <property type="project" value="TreeGrafter"/>
</dbReference>
<dbReference type="InterPro" id="IPR002033">
    <property type="entry name" value="TatC"/>
</dbReference>
<keyword evidence="10" id="KW-1185">Reference proteome</keyword>
<proteinExistence type="inferred from homology"/>
<dbReference type="NCBIfam" id="TIGR00945">
    <property type="entry name" value="tatC"/>
    <property type="match status" value="1"/>
</dbReference>
<protein>
    <recommendedName>
        <fullName evidence="7">Sec-independent protein translocase protein TatC</fullName>
    </recommendedName>
</protein>
<keyword evidence="7" id="KW-0813">Transport</keyword>
<feature type="compositionally biased region" description="Basic and acidic residues" evidence="8">
    <location>
        <begin position="12"/>
        <end position="21"/>
    </location>
</feature>
<sequence>MATFIGRRGKSSRPERDPEGRMSLADHLRELRSRLVKSAIAVLLFGVVGFVFRDQIMEFLLDPMIAAAERTGADARATYQQATDPLLVPMTIAMWTGLVLGAPVWIYQIWGFVTPALYSNEKKWAFAVVGTAVPMFGAGVALAIWVMPRAWEFLLNFTPDDISNYVPFRDYLSFVIRLTFVFGVGFLLPIFIVLLNAVGVLRHEALSAARRWVIVGIFVFGAVTTPTGDPLTLMLLAVPMWLMFEAAVVICRVMDRRRARAFGGHLADDEATPDDELDKIGRIDDDKD</sequence>
<keyword evidence="4 7" id="KW-1133">Transmembrane helix</keyword>
<comment type="subcellular location">
    <subcellularLocation>
        <location evidence="7">Cell membrane</location>
        <topology evidence="7">Multi-pass membrane protein</topology>
    </subcellularLocation>
    <subcellularLocation>
        <location evidence="1">Membrane</location>
        <topology evidence="1">Multi-pass membrane protein</topology>
    </subcellularLocation>
</comment>
<evidence type="ECO:0000256" key="6">
    <source>
        <dbReference type="ARBA" id="ARBA00023136"/>
    </source>
</evidence>
<dbReference type="PANTHER" id="PTHR30371">
    <property type="entry name" value="SEC-INDEPENDENT PROTEIN TRANSLOCASE PROTEIN TATC"/>
    <property type="match status" value="1"/>
</dbReference>
<keyword evidence="5 7" id="KW-0811">Translocation</keyword>
<comment type="subunit">
    <text evidence="7">The Tat system comprises two distinct complexes: a TatABC complex, containing multiple copies of TatA, TatB and TatC subunits, and a separate TatA complex, containing only TatA subunits. Substrates initially bind to the TatABC complex, which probably triggers association of the separate TatA complex to form the active translocon.</text>
</comment>
<accession>A0A6N9YGV5</accession>
<gene>
    <name evidence="7 9" type="primary">tatC</name>
    <name evidence="9" type="ORF">G1H11_02820</name>
</gene>
<dbReference type="AlphaFoldDB" id="A0A6N9YGV5"/>
<organism evidence="9 10">
    <name type="scientific">Phytoactinopolyspora alkaliphila</name>
    <dbReference type="NCBI Taxonomy" id="1783498"/>
    <lineage>
        <taxon>Bacteria</taxon>
        <taxon>Bacillati</taxon>
        <taxon>Actinomycetota</taxon>
        <taxon>Actinomycetes</taxon>
        <taxon>Jiangellales</taxon>
        <taxon>Jiangellaceae</taxon>
        <taxon>Phytoactinopolyspora</taxon>
    </lineage>
</organism>
<evidence type="ECO:0000256" key="3">
    <source>
        <dbReference type="ARBA" id="ARBA00022927"/>
    </source>
</evidence>
<dbReference type="GO" id="GO:0033281">
    <property type="term" value="C:TAT protein transport complex"/>
    <property type="evidence" value="ECO:0007669"/>
    <property type="project" value="UniProtKB-UniRule"/>
</dbReference>
<dbReference type="RefSeq" id="WP_163815757.1">
    <property type="nucleotide sequence ID" value="NZ_JAAGOB010000001.1"/>
</dbReference>
<evidence type="ECO:0000256" key="8">
    <source>
        <dbReference type="SAM" id="MobiDB-lite"/>
    </source>
</evidence>
<feature type="transmembrane region" description="Helical" evidence="7">
    <location>
        <begin position="231"/>
        <end position="251"/>
    </location>
</feature>
<feature type="region of interest" description="Disordered" evidence="8">
    <location>
        <begin position="1"/>
        <end position="21"/>
    </location>
</feature>
<dbReference type="PANTHER" id="PTHR30371:SF0">
    <property type="entry name" value="SEC-INDEPENDENT PROTEIN TRANSLOCASE PROTEIN TATC, CHLOROPLASTIC-RELATED"/>
    <property type="match status" value="1"/>
</dbReference>
<dbReference type="GO" id="GO:0009977">
    <property type="term" value="F:proton motive force dependent protein transmembrane transporter activity"/>
    <property type="evidence" value="ECO:0007669"/>
    <property type="project" value="TreeGrafter"/>
</dbReference>
<dbReference type="GO" id="GO:0043953">
    <property type="term" value="P:protein transport by the Tat complex"/>
    <property type="evidence" value="ECO:0007669"/>
    <property type="project" value="UniProtKB-UniRule"/>
</dbReference>
<evidence type="ECO:0000256" key="2">
    <source>
        <dbReference type="ARBA" id="ARBA00022692"/>
    </source>
</evidence>
<keyword evidence="6 7" id="KW-0472">Membrane</keyword>
<keyword evidence="7" id="KW-1003">Cell membrane</keyword>
<evidence type="ECO:0000313" key="9">
    <source>
        <dbReference type="EMBL" id="NED94236.1"/>
    </source>
</evidence>
<name>A0A6N9YGV5_9ACTN</name>
<feature type="transmembrane region" description="Helical" evidence="7">
    <location>
        <begin position="208"/>
        <end position="225"/>
    </location>
</feature>
<reference evidence="9 10" key="1">
    <citation type="submission" date="2020-02" db="EMBL/GenBank/DDBJ databases">
        <authorList>
            <person name="Li X.-J."/>
            <person name="Feng X.-M."/>
        </authorList>
    </citation>
    <scope>NUCLEOTIDE SEQUENCE [LARGE SCALE GENOMIC DNA]</scope>
    <source>
        <strain evidence="9 10">CGMCC 4.7225</strain>
    </source>
</reference>
<comment type="caution">
    <text evidence="9">The sequence shown here is derived from an EMBL/GenBank/DDBJ whole genome shotgun (WGS) entry which is preliminary data.</text>
</comment>
<dbReference type="Proteomes" id="UP000469185">
    <property type="component" value="Unassembled WGS sequence"/>
</dbReference>
<keyword evidence="2 7" id="KW-0812">Transmembrane</keyword>
<feature type="region of interest" description="Disordered" evidence="8">
    <location>
        <begin position="269"/>
        <end position="288"/>
    </location>
</feature>
<evidence type="ECO:0000256" key="1">
    <source>
        <dbReference type="ARBA" id="ARBA00004141"/>
    </source>
</evidence>
<evidence type="ECO:0000256" key="5">
    <source>
        <dbReference type="ARBA" id="ARBA00023010"/>
    </source>
</evidence>
<comment type="function">
    <text evidence="7">Part of the twin-arginine translocation (Tat) system that transports large folded proteins containing a characteristic twin-arginine motif in their signal peptide across membranes. Together with TatB, TatC is part of a receptor directly interacting with Tat signal peptides.</text>
</comment>
<feature type="transmembrane region" description="Helical" evidence="7">
    <location>
        <begin position="35"/>
        <end position="52"/>
    </location>
</feature>
<evidence type="ECO:0000256" key="7">
    <source>
        <dbReference type="HAMAP-Rule" id="MF_00902"/>
    </source>
</evidence>
<feature type="transmembrane region" description="Helical" evidence="7">
    <location>
        <begin position="174"/>
        <end position="201"/>
    </location>
</feature>
<dbReference type="Pfam" id="PF00902">
    <property type="entry name" value="TatC"/>
    <property type="match status" value="1"/>
</dbReference>
<evidence type="ECO:0000313" key="10">
    <source>
        <dbReference type="Proteomes" id="UP000469185"/>
    </source>
</evidence>
<feature type="transmembrane region" description="Helical" evidence="7">
    <location>
        <begin position="125"/>
        <end position="147"/>
    </location>
</feature>
<feature type="compositionally biased region" description="Basic and acidic residues" evidence="8">
    <location>
        <begin position="278"/>
        <end position="288"/>
    </location>
</feature>
<dbReference type="PRINTS" id="PR01840">
    <property type="entry name" value="TATCFAMILY"/>
</dbReference>
<dbReference type="EMBL" id="JAAGOB010000001">
    <property type="protein sequence ID" value="NED94236.1"/>
    <property type="molecule type" value="Genomic_DNA"/>
</dbReference>
<feature type="transmembrane region" description="Helical" evidence="7">
    <location>
        <begin position="92"/>
        <end position="113"/>
    </location>
</feature>
<evidence type="ECO:0000256" key="4">
    <source>
        <dbReference type="ARBA" id="ARBA00022989"/>
    </source>
</evidence>
<dbReference type="HAMAP" id="MF_00902">
    <property type="entry name" value="TatC"/>
    <property type="match status" value="1"/>
</dbReference>
<comment type="similarity">
    <text evidence="7">Belongs to the TatC family.</text>
</comment>
<keyword evidence="3 7" id="KW-0653">Protein transport</keyword>